<protein>
    <recommendedName>
        <fullName evidence="9">Protein translocase subunit SecE</fullName>
    </recommendedName>
</protein>
<gene>
    <name evidence="9 10" type="primary">secE</name>
    <name evidence="10" type="ORF">ABDB84_19875</name>
</gene>
<keyword evidence="2 9" id="KW-0813">Transport</keyword>
<evidence type="ECO:0000256" key="9">
    <source>
        <dbReference type="HAMAP-Rule" id="MF_00422"/>
    </source>
</evidence>
<dbReference type="EMBL" id="JBDIVE010000020">
    <property type="protein sequence ID" value="MEN3070752.1"/>
    <property type="molecule type" value="Genomic_DNA"/>
</dbReference>
<comment type="function">
    <text evidence="9">Essential subunit of the Sec protein translocation channel SecYEG. Clamps together the 2 halves of SecY. May contact the channel plug during translocation.</text>
</comment>
<keyword evidence="11" id="KW-1185">Reference proteome</keyword>
<comment type="subcellular location">
    <subcellularLocation>
        <location evidence="1">Membrane</location>
    </subcellularLocation>
</comment>
<dbReference type="PANTHER" id="PTHR33910:SF1">
    <property type="entry name" value="PROTEIN TRANSLOCASE SUBUNIT SECE"/>
    <property type="match status" value="1"/>
</dbReference>
<dbReference type="InterPro" id="IPR038379">
    <property type="entry name" value="SecE_sf"/>
</dbReference>
<reference evidence="10 11" key="1">
    <citation type="journal article" date="2018" name="Int. J. Syst. Evol. Microbiol.">
        <title>Uliginosibacterium sediminicola sp. nov., isolated from freshwater sediment.</title>
        <authorList>
            <person name="Hwang W.M."/>
            <person name="Kim S.M."/>
            <person name="Kang K."/>
            <person name="Ahn T.Y."/>
        </authorList>
    </citation>
    <scope>NUCLEOTIDE SEQUENCE [LARGE SCALE GENOMIC DNA]</scope>
    <source>
        <strain evidence="10 11">M1-21</strain>
    </source>
</reference>
<name>A0ABU9Z4C6_9RHOO</name>
<evidence type="ECO:0000256" key="5">
    <source>
        <dbReference type="ARBA" id="ARBA00022927"/>
    </source>
</evidence>
<evidence type="ECO:0000313" key="11">
    <source>
        <dbReference type="Proteomes" id="UP001410394"/>
    </source>
</evidence>
<keyword evidence="4 9" id="KW-0812">Transmembrane</keyword>
<dbReference type="Pfam" id="PF00584">
    <property type="entry name" value="SecE"/>
    <property type="match status" value="1"/>
</dbReference>
<accession>A0ABU9Z4C6</accession>
<evidence type="ECO:0000313" key="10">
    <source>
        <dbReference type="EMBL" id="MEN3070752.1"/>
    </source>
</evidence>
<evidence type="ECO:0000256" key="8">
    <source>
        <dbReference type="ARBA" id="ARBA00023136"/>
    </source>
</evidence>
<evidence type="ECO:0000256" key="1">
    <source>
        <dbReference type="ARBA" id="ARBA00004370"/>
    </source>
</evidence>
<keyword evidence="3 9" id="KW-1003">Cell membrane</keyword>
<sequence>MADKIKFAVAVLLVIAGLAGFYLLGNAALVLRVLSVIAGVVAGAAIGWTTEPGQRFAGFARDAIAEARKVVWPNRKETLQTTAAVFAFVVVMAIVLFVIDKSVETLVYNVILGWKS</sequence>
<dbReference type="Proteomes" id="UP001410394">
    <property type="component" value="Unassembled WGS sequence"/>
</dbReference>
<dbReference type="RefSeq" id="WP_345921529.1">
    <property type="nucleotide sequence ID" value="NZ_JBDIVE010000020.1"/>
</dbReference>
<dbReference type="PANTHER" id="PTHR33910">
    <property type="entry name" value="PROTEIN TRANSLOCASE SUBUNIT SECE"/>
    <property type="match status" value="1"/>
</dbReference>
<feature type="transmembrane region" description="Helical" evidence="9">
    <location>
        <begin position="78"/>
        <end position="99"/>
    </location>
</feature>
<dbReference type="InterPro" id="IPR005807">
    <property type="entry name" value="SecE_bac"/>
</dbReference>
<keyword evidence="6 9" id="KW-1133">Transmembrane helix</keyword>
<keyword evidence="7 9" id="KW-0811">Translocation</keyword>
<comment type="similarity">
    <text evidence="9">Belongs to the SecE/SEC61-gamma family.</text>
</comment>
<evidence type="ECO:0000256" key="7">
    <source>
        <dbReference type="ARBA" id="ARBA00023010"/>
    </source>
</evidence>
<organism evidence="10 11">
    <name type="scientific">Uliginosibacterium sediminicola</name>
    <dbReference type="NCBI Taxonomy" id="2024550"/>
    <lineage>
        <taxon>Bacteria</taxon>
        <taxon>Pseudomonadati</taxon>
        <taxon>Pseudomonadota</taxon>
        <taxon>Betaproteobacteria</taxon>
        <taxon>Rhodocyclales</taxon>
        <taxon>Zoogloeaceae</taxon>
        <taxon>Uliginosibacterium</taxon>
    </lineage>
</organism>
<dbReference type="HAMAP" id="MF_00422">
    <property type="entry name" value="SecE"/>
    <property type="match status" value="1"/>
</dbReference>
<evidence type="ECO:0000256" key="4">
    <source>
        <dbReference type="ARBA" id="ARBA00022692"/>
    </source>
</evidence>
<comment type="caution">
    <text evidence="10">The sequence shown here is derived from an EMBL/GenBank/DDBJ whole genome shotgun (WGS) entry which is preliminary data.</text>
</comment>
<keyword evidence="8 9" id="KW-0472">Membrane</keyword>
<evidence type="ECO:0000256" key="2">
    <source>
        <dbReference type="ARBA" id="ARBA00022448"/>
    </source>
</evidence>
<dbReference type="NCBIfam" id="TIGR00964">
    <property type="entry name" value="secE_bact"/>
    <property type="match status" value="1"/>
</dbReference>
<dbReference type="Gene3D" id="1.20.5.1030">
    <property type="entry name" value="Preprotein translocase secy subunit"/>
    <property type="match status" value="1"/>
</dbReference>
<dbReference type="PRINTS" id="PR01650">
    <property type="entry name" value="SECETRNLCASE"/>
</dbReference>
<feature type="transmembrane region" description="Helical" evidence="9">
    <location>
        <begin position="7"/>
        <end position="24"/>
    </location>
</feature>
<proteinExistence type="inferred from homology"/>
<evidence type="ECO:0000256" key="6">
    <source>
        <dbReference type="ARBA" id="ARBA00022989"/>
    </source>
</evidence>
<feature type="transmembrane region" description="Helical" evidence="9">
    <location>
        <begin position="30"/>
        <end position="48"/>
    </location>
</feature>
<evidence type="ECO:0000256" key="3">
    <source>
        <dbReference type="ARBA" id="ARBA00022475"/>
    </source>
</evidence>
<keyword evidence="5 9" id="KW-0653">Protein transport</keyword>
<dbReference type="InterPro" id="IPR001901">
    <property type="entry name" value="Translocase_SecE/Sec61-g"/>
</dbReference>
<comment type="subunit">
    <text evidence="9">Component of the Sec protein translocase complex. Heterotrimer consisting of SecY, SecE and SecG subunits. The heterotrimers can form oligomers, although 1 heterotrimer is thought to be able to translocate proteins. Interacts with the ribosome. Interacts with SecDF, and other proteins may be involved. Interacts with SecA.</text>
</comment>
<comment type="caution">
    <text evidence="9">Lacks conserved residue(s) required for the propagation of feature annotation.</text>
</comment>
<dbReference type="NCBIfam" id="NF004371">
    <property type="entry name" value="PRK05740.1-1"/>
    <property type="match status" value="1"/>
</dbReference>